<proteinExistence type="predicted"/>
<evidence type="ECO:0000313" key="2">
    <source>
        <dbReference type="EMBL" id="CAK7212294.1"/>
    </source>
</evidence>
<gene>
    <name evidence="2" type="ORF">SBRCBS47491_001414</name>
</gene>
<feature type="compositionally biased region" description="Low complexity" evidence="1">
    <location>
        <begin position="1"/>
        <end position="13"/>
    </location>
</feature>
<reference evidence="2 3" key="1">
    <citation type="submission" date="2024-01" db="EMBL/GenBank/DDBJ databases">
        <authorList>
            <person name="Allen C."/>
            <person name="Tagirdzhanova G."/>
        </authorList>
    </citation>
    <scope>NUCLEOTIDE SEQUENCE [LARGE SCALE GENOMIC DNA]</scope>
</reference>
<name>A0ABP0AYU5_9PEZI</name>
<sequence length="152" mass="17340">MSSSSISDSATSSHFGPPRPAKTDHIDTDEMLLKHCKYVAFHANSLVVLVRRATTMVLAIEQKTMSGNGTTKDREALENLEGLVKDRQAVYQDHRDMTVTPRICSFMFRLAKHKLFFLRCAVQMHRLRSFKKSALARIEHNLAFIEQEDCKT</sequence>
<protein>
    <submittedName>
        <fullName evidence="2">Uncharacterized protein</fullName>
    </submittedName>
</protein>
<dbReference type="EMBL" id="CAWUHC010000008">
    <property type="protein sequence ID" value="CAK7212294.1"/>
    <property type="molecule type" value="Genomic_DNA"/>
</dbReference>
<evidence type="ECO:0000313" key="3">
    <source>
        <dbReference type="Proteomes" id="UP001642406"/>
    </source>
</evidence>
<evidence type="ECO:0000256" key="1">
    <source>
        <dbReference type="SAM" id="MobiDB-lite"/>
    </source>
</evidence>
<comment type="caution">
    <text evidence="2">The sequence shown here is derived from an EMBL/GenBank/DDBJ whole genome shotgun (WGS) entry which is preliminary data.</text>
</comment>
<keyword evidence="3" id="KW-1185">Reference proteome</keyword>
<feature type="region of interest" description="Disordered" evidence="1">
    <location>
        <begin position="1"/>
        <end position="23"/>
    </location>
</feature>
<organism evidence="2 3">
    <name type="scientific">Sporothrix bragantina</name>
    <dbReference type="NCBI Taxonomy" id="671064"/>
    <lineage>
        <taxon>Eukaryota</taxon>
        <taxon>Fungi</taxon>
        <taxon>Dikarya</taxon>
        <taxon>Ascomycota</taxon>
        <taxon>Pezizomycotina</taxon>
        <taxon>Sordariomycetes</taxon>
        <taxon>Sordariomycetidae</taxon>
        <taxon>Ophiostomatales</taxon>
        <taxon>Ophiostomataceae</taxon>
        <taxon>Sporothrix</taxon>
    </lineage>
</organism>
<accession>A0ABP0AYU5</accession>
<dbReference type="Proteomes" id="UP001642406">
    <property type="component" value="Unassembled WGS sequence"/>
</dbReference>